<keyword evidence="2" id="KW-0963">Cytoplasm</keyword>
<feature type="region of interest" description="Disordered" evidence="7">
    <location>
        <begin position="77"/>
        <end position="161"/>
    </location>
</feature>
<evidence type="ECO:0000256" key="7">
    <source>
        <dbReference type="SAM" id="MobiDB-lite"/>
    </source>
</evidence>
<organism evidence="9 10">
    <name type="scientific">Populus alba x Populus x berolinensis</name>
    <dbReference type="NCBI Taxonomy" id="444605"/>
    <lineage>
        <taxon>Eukaryota</taxon>
        <taxon>Viridiplantae</taxon>
        <taxon>Streptophyta</taxon>
        <taxon>Embryophyta</taxon>
        <taxon>Tracheophyta</taxon>
        <taxon>Spermatophyta</taxon>
        <taxon>Magnoliopsida</taxon>
        <taxon>eudicotyledons</taxon>
        <taxon>Gunneridae</taxon>
        <taxon>Pentapetalae</taxon>
        <taxon>rosids</taxon>
        <taxon>fabids</taxon>
        <taxon>Malpighiales</taxon>
        <taxon>Salicaceae</taxon>
        <taxon>Saliceae</taxon>
        <taxon>Populus</taxon>
    </lineage>
</organism>
<dbReference type="Proteomes" id="UP001164929">
    <property type="component" value="Chromosome 10"/>
</dbReference>
<dbReference type="GO" id="GO:0009691">
    <property type="term" value="P:cytokinin biosynthetic process"/>
    <property type="evidence" value="ECO:0007669"/>
    <property type="project" value="UniProtKB-KW"/>
</dbReference>
<evidence type="ECO:0000256" key="6">
    <source>
        <dbReference type="ARBA" id="ARBA00024199"/>
    </source>
</evidence>
<dbReference type="EMBL" id="JAQIZT010000010">
    <property type="protein sequence ID" value="KAJ6982295.1"/>
    <property type="molecule type" value="Genomic_DNA"/>
</dbReference>
<dbReference type="PANTHER" id="PTHR33347:SF22">
    <property type="match status" value="1"/>
</dbReference>
<keyword evidence="3" id="KW-0203">Cytokinin biosynthesis</keyword>
<comment type="caution">
    <text evidence="9">The sequence shown here is derived from an EMBL/GenBank/DDBJ whole genome shotgun (WGS) entry which is preliminary data.</text>
</comment>
<keyword evidence="10" id="KW-1185">Reference proteome</keyword>
<feature type="compositionally biased region" description="Polar residues" evidence="7">
    <location>
        <begin position="142"/>
        <end position="151"/>
    </location>
</feature>
<dbReference type="InterPro" id="IPR044670">
    <property type="entry name" value="SOFL"/>
</dbReference>
<dbReference type="PANTHER" id="PTHR33347">
    <property type="entry name" value="OSJNBA0091C07.3 PROTEIN"/>
    <property type="match status" value="1"/>
</dbReference>
<comment type="similarity">
    <text evidence="6">Belongs to the SOFL plant protein family.</text>
</comment>
<evidence type="ECO:0000313" key="8">
    <source>
        <dbReference type="EMBL" id="KAJ6982295.1"/>
    </source>
</evidence>
<reference evidence="9" key="1">
    <citation type="journal article" date="2023" name="Mol. Ecol. Resour.">
        <title>Chromosome-level genome assembly of a triploid poplar Populus alba 'Berolinensis'.</title>
        <authorList>
            <person name="Chen S."/>
            <person name="Yu Y."/>
            <person name="Wang X."/>
            <person name="Wang S."/>
            <person name="Zhang T."/>
            <person name="Zhou Y."/>
            <person name="He R."/>
            <person name="Meng N."/>
            <person name="Wang Y."/>
            <person name="Liu W."/>
            <person name="Liu Z."/>
            <person name="Liu J."/>
            <person name="Guo Q."/>
            <person name="Huang H."/>
            <person name="Sederoff R.R."/>
            <person name="Wang G."/>
            <person name="Qu G."/>
            <person name="Chen S."/>
        </authorList>
    </citation>
    <scope>NUCLEOTIDE SEQUENCE</scope>
    <source>
        <strain evidence="9">SC-2020</strain>
    </source>
</reference>
<evidence type="ECO:0000256" key="5">
    <source>
        <dbReference type="ARBA" id="ARBA00023242"/>
    </source>
</evidence>
<evidence type="ECO:0000313" key="10">
    <source>
        <dbReference type="Proteomes" id="UP001164929"/>
    </source>
</evidence>
<evidence type="ECO:0000256" key="3">
    <source>
        <dbReference type="ARBA" id="ARBA00022712"/>
    </source>
</evidence>
<accession>A0AAD6MB77</accession>
<keyword evidence="5" id="KW-0539">Nucleus</keyword>
<dbReference type="GO" id="GO:0005737">
    <property type="term" value="C:cytoplasm"/>
    <property type="evidence" value="ECO:0007669"/>
    <property type="project" value="UniProtKB-SubCell"/>
</dbReference>
<name>A0AAD6MB77_9ROSI</name>
<evidence type="ECO:0000256" key="4">
    <source>
        <dbReference type="ARBA" id="ARBA00022864"/>
    </source>
</evidence>
<comment type="subcellular location">
    <subcellularLocation>
        <location evidence="1">Cytoplasm</location>
    </subcellularLocation>
</comment>
<evidence type="ECO:0000313" key="9">
    <source>
        <dbReference type="EMBL" id="KAJ6982303.1"/>
    </source>
</evidence>
<dbReference type="AlphaFoldDB" id="A0AAD6MB77"/>
<evidence type="ECO:0000256" key="1">
    <source>
        <dbReference type="ARBA" id="ARBA00004496"/>
    </source>
</evidence>
<protein>
    <submittedName>
        <fullName evidence="9">Uncharacterized protein</fullName>
    </submittedName>
</protein>
<feature type="compositionally biased region" description="Basic and acidic residues" evidence="7">
    <location>
        <begin position="86"/>
        <end position="97"/>
    </location>
</feature>
<proteinExistence type="inferred from homology"/>
<dbReference type="GO" id="GO:0009736">
    <property type="term" value="P:cytokinin-activated signaling pathway"/>
    <property type="evidence" value="ECO:0007669"/>
    <property type="project" value="UniProtKB-KW"/>
</dbReference>
<keyword evidence="4" id="KW-0932">Cytokinin signaling pathway</keyword>
<gene>
    <name evidence="8" type="ORF">NC653_025414</name>
    <name evidence="9" type="ORF">NC653_025417</name>
</gene>
<dbReference type="EMBL" id="JAQIZT010000010">
    <property type="protein sequence ID" value="KAJ6982303.1"/>
    <property type="molecule type" value="Genomic_DNA"/>
</dbReference>
<evidence type="ECO:0000256" key="2">
    <source>
        <dbReference type="ARBA" id="ARBA00022490"/>
    </source>
</evidence>
<sequence>MTFCQLDPIQLDTKCQNPVGFSAYYTRKVCSLLMTRQRIKGISTLMEFSQILGCTEEYSGANGSESGWTKYIASPVKENDFDDDNADSKNKQGDCRKGNYGNDDGGGESDDSMTSDASSGPSHPELPCRSSKGSVDIGPSKYATSKNSSKAKLQKQVKERDGSARIRVENEVSVLKANSAASYVQSGTKKCIKFLSADVLQMSTSEGTFHASVTLFWISRIPL</sequence>